<proteinExistence type="predicted"/>
<dbReference type="OrthoDB" id="439256at2759"/>
<feature type="region of interest" description="Disordered" evidence="1">
    <location>
        <begin position="247"/>
        <end position="270"/>
    </location>
</feature>
<dbReference type="Proteomes" id="UP000601435">
    <property type="component" value="Unassembled WGS sequence"/>
</dbReference>
<comment type="caution">
    <text evidence="2">The sequence shown here is derived from an EMBL/GenBank/DDBJ whole genome shotgun (WGS) entry which is preliminary data.</text>
</comment>
<keyword evidence="3" id="KW-1185">Reference proteome</keyword>
<feature type="region of interest" description="Disordered" evidence="1">
    <location>
        <begin position="110"/>
        <end position="176"/>
    </location>
</feature>
<accession>A0A813BWP4</accession>
<dbReference type="EMBL" id="CAJNJA010081918">
    <property type="protein sequence ID" value="CAE7931071.1"/>
    <property type="molecule type" value="Genomic_DNA"/>
</dbReference>
<dbReference type="AlphaFoldDB" id="A0A813BWP4"/>
<protein>
    <submittedName>
        <fullName evidence="2">Uncharacterized protein</fullName>
    </submittedName>
</protein>
<sequence length="310" mass="32588">MCFTNGSMFSRFPTSALGQFGLCRSMVISVIDTSARVPVEEPAVEPAPAEAPDDNLSLGEKLRQAVMSGSQDDLKRLFEQCSRAPPKKAVDADHLAAFAAFDDLLKPPEEVEPAVRPPEGAQGHSWPPPGGSGGFAGDLLGDGPSTSVARIPAEAQSETAEAAAQSNGQLGSGPAMFFIGDDPQEETPDFAALAAGGGGGAEPRLTPRRVEQLMSNGTGSNLTPQQLERLSPQELLQLQAMISSALQARAPPPQPVSSMRSPAPAPWQATAYRPADRIASFDLAQKDPEQQAPFGELLDMFQKKNTLGSS</sequence>
<name>A0A813BWP4_9DINO</name>
<organism evidence="2 3">
    <name type="scientific">Symbiodinium necroappetens</name>
    <dbReference type="NCBI Taxonomy" id="1628268"/>
    <lineage>
        <taxon>Eukaryota</taxon>
        <taxon>Sar</taxon>
        <taxon>Alveolata</taxon>
        <taxon>Dinophyceae</taxon>
        <taxon>Suessiales</taxon>
        <taxon>Symbiodiniaceae</taxon>
        <taxon>Symbiodinium</taxon>
    </lineage>
</organism>
<reference evidence="2" key="1">
    <citation type="submission" date="2021-02" db="EMBL/GenBank/DDBJ databases">
        <authorList>
            <person name="Dougan E. K."/>
            <person name="Rhodes N."/>
            <person name="Thang M."/>
            <person name="Chan C."/>
        </authorList>
    </citation>
    <scope>NUCLEOTIDE SEQUENCE</scope>
</reference>
<feature type="compositionally biased region" description="Low complexity" evidence="1">
    <location>
        <begin position="153"/>
        <end position="166"/>
    </location>
</feature>
<evidence type="ECO:0000313" key="2">
    <source>
        <dbReference type="EMBL" id="CAE7931071.1"/>
    </source>
</evidence>
<gene>
    <name evidence="2" type="ORF">SNEC2469_LOCUS32404</name>
</gene>
<evidence type="ECO:0000313" key="3">
    <source>
        <dbReference type="Proteomes" id="UP000601435"/>
    </source>
</evidence>
<evidence type="ECO:0000256" key="1">
    <source>
        <dbReference type="SAM" id="MobiDB-lite"/>
    </source>
</evidence>